<dbReference type="InterPro" id="IPR011009">
    <property type="entry name" value="Kinase-like_dom_sf"/>
</dbReference>
<dbReference type="InterPro" id="IPR016024">
    <property type="entry name" value="ARM-type_fold"/>
</dbReference>
<organism evidence="11 12">
    <name type="scientific">Coemansia pectinata</name>
    <dbReference type="NCBI Taxonomy" id="1052879"/>
    <lineage>
        <taxon>Eukaryota</taxon>
        <taxon>Fungi</taxon>
        <taxon>Fungi incertae sedis</taxon>
        <taxon>Zoopagomycota</taxon>
        <taxon>Kickxellomycotina</taxon>
        <taxon>Kickxellomycetes</taxon>
        <taxon>Kickxellales</taxon>
        <taxon>Kickxellaceae</taxon>
        <taxon>Coemansia</taxon>
    </lineage>
</organism>
<name>A0A9W8H1G7_9FUNG</name>
<dbReference type="InterPro" id="IPR011989">
    <property type="entry name" value="ARM-like"/>
</dbReference>
<accession>A0A9W8H1G7</accession>
<keyword evidence="5" id="KW-0677">Repeat</keyword>
<dbReference type="SUPFAM" id="SSF56112">
    <property type="entry name" value="Protein kinase-like (PK-like)"/>
    <property type="match status" value="1"/>
</dbReference>
<dbReference type="GO" id="GO:0004674">
    <property type="term" value="F:protein serine/threonine kinase activity"/>
    <property type="evidence" value="ECO:0007669"/>
    <property type="project" value="UniProtKB-KW"/>
</dbReference>
<dbReference type="GO" id="GO:0045324">
    <property type="term" value="P:late endosome to vacuole transport"/>
    <property type="evidence" value="ECO:0007669"/>
    <property type="project" value="InterPro"/>
</dbReference>
<dbReference type="EC" id="2.7.11.1" evidence="1"/>
<dbReference type="PROSITE" id="PS00108">
    <property type="entry name" value="PROTEIN_KINASE_ST"/>
    <property type="match status" value="1"/>
</dbReference>
<dbReference type="PANTHER" id="PTHR17583:SF0">
    <property type="entry name" value="PHOSPHOINOSITIDE 3-KINASE REGULATORY SUBUNIT 4"/>
    <property type="match status" value="1"/>
</dbReference>
<evidence type="ECO:0000256" key="8">
    <source>
        <dbReference type="ARBA" id="ARBA00022840"/>
    </source>
</evidence>
<dbReference type="Gene3D" id="1.25.10.10">
    <property type="entry name" value="Leucine-rich Repeat Variant"/>
    <property type="match status" value="1"/>
</dbReference>
<evidence type="ECO:0000256" key="1">
    <source>
        <dbReference type="ARBA" id="ARBA00012513"/>
    </source>
</evidence>
<feature type="repeat" description="WD" evidence="9">
    <location>
        <begin position="724"/>
        <end position="755"/>
    </location>
</feature>
<dbReference type="PROSITE" id="PS50082">
    <property type="entry name" value="WD_REPEATS_2"/>
    <property type="match status" value="2"/>
</dbReference>
<dbReference type="PROSITE" id="PS00678">
    <property type="entry name" value="WD_REPEATS_1"/>
    <property type="match status" value="1"/>
</dbReference>
<dbReference type="SUPFAM" id="SSF50978">
    <property type="entry name" value="WD40 repeat-like"/>
    <property type="match status" value="1"/>
</dbReference>
<dbReference type="Pfam" id="PF00400">
    <property type="entry name" value="WD40"/>
    <property type="match status" value="2"/>
</dbReference>
<dbReference type="Pfam" id="PF22956">
    <property type="entry name" value="VPS15-like_hel"/>
    <property type="match status" value="1"/>
</dbReference>
<dbReference type="InterPro" id="IPR015943">
    <property type="entry name" value="WD40/YVTN_repeat-like_dom_sf"/>
</dbReference>
<dbReference type="InterPro" id="IPR036322">
    <property type="entry name" value="WD40_repeat_dom_sf"/>
</dbReference>
<dbReference type="Gene3D" id="2.130.10.10">
    <property type="entry name" value="YVTN repeat-like/Quinoprotein amine dehydrogenase"/>
    <property type="match status" value="2"/>
</dbReference>
<evidence type="ECO:0000313" key="12">
    <source>
        <dbReference type="Proteomes" id="UP001140011"/>
    </source>
</evidence>
<dbReference type="InterPro" id="IPR000719">
    <property type="entry name" value="Prot_kinase_dom"/>
</dbReference>
<dbReference type="InterPro" id="IPR055231">
    <property type="entry name" value="2AA_helical"/>
</dbReference>
<dbReference type="AlphaFoldDB" id="A0A9W8H1G7"/>
<gene>
    <name evidence="11" type="primary">VPS15</name>
    <name evidence="11" type="ORF">GGI19_003078</name>
</gene>
<sequence>MGVSGLETELGESPQHIKMLGSTRFMKTILCKQPHEGQLVLHVFMRPVSMSFDVSQQIATLRGLYSLLGSAQHVLSHVRVISDDRAVYILRQYLHNNLYDRISTRPFLSVTEKRWIAYQMLVALRETHSRGVCHGDIKTENIVVTSWNLVYLADFAPFKPTYLPADDPAEFNFYFDSAGRQCCCIAPERFYEPGSNIAQLLATPKGGGSTSGQLALQPSMDIFSVGCVIAELFLDGNPLFSLSRLLQYRSKQADISISADGLVSGIADKEIAALVQHMIQLDAEARLSASEYLDRWSGIFPRAPLAAYMDTASPDARMQALYAEMSSETQVSESMCEITASVACANVRNCIQPSSRSMGIKVLLQCSGSGGAMMRGDPDLILPYLVALAADPSPRVRAEAIVAIRDLLLDLRQLTPINGNIFDDYIAPHLQYFAADTSVGVRCMVASVMADIADSAHDLKQQGNSEASMSEFLGGQMRAIVSRLSFDEAEVKHVLLCSFPQLYERGLQSLSHIITYLNDRDCWFLRAAFFDVVFAASGQISRHASREYIVPLINLGDQEVFVVVSALRALVRLVPQMSAAMLWDKLVEVQAVCRAPGLRIAAKEFTDLAIANARLPMAADLARLALDIAKANRPGSPVTIASARLNGADERLVQLRGIGAALRTVFLTAVRDPWTEAESAGDGSSEMLSSFLRKKSLELESSQPTAAGQALDGWRPHGTLVGEVSEHTEAVTCLAAAHGGVFVSGSDDGTVRVFDGAAFRKSAVSRSVAVHAQGGRITALAYSAALDCVVSTSDAGSIRVLRVSRTGLSVLATASLPRGEHAICAGISGTVVVVATSLSRLVFLDAIHLVPQDSVQLAATLGRPTSIATSGAWAFVVIGTSTGACILVDARFRVTVRAYRHLGHAVTGLAAYTDDSVLVATAAGDVCVLSLRSGRRPICVCARSLHELKGNTASRRQRVNGLARVPHTSTVLTASNDALLRLWDLDHLERSYAVNSADASPPPYASYRLNDTVYYCENAAPLHAPPSPGPRIRGAMADTTRATAVAANSSRAAGPISAVAVLTSPAAMILCGQQSGSIRVMI</sequence>
<dbReference type="PROSITE" id="PS50011">
    <property type="entry name" value="PROTEIN_KINASE_DOM"/>
    <property type="match status" value="1"/>
</dbReference>
<evidence type="ECO:0000256" key="5">
    <source>
        <dbReference type="ARBA" id="ARBA00022737"/>
    </source>
</evidence>
<dbReference type="GO" id="GO:0005524">
    <property type="term" value="F:ATP binding"/>
    <property type="evidence" value="ECO:0007669"/>
    <property type="project" value="InterPro"/>
</dbReference>
<comment type="caution">
    <text evidence="11">The sequence shown here is derived from an EMBL/GenBank/DDBJ whole genome shotgun (WGS) entry which is preliminary data.</text>
</comment>
<dbReference type="GO" id="GO:0016236">
    <property type="term" value="P:macroautophagy"/>
    <property type="evidence" value="ECO:0007669"/>
    <property type="project" value="InterPro"/>
</dbReference>
<keyword evidence="4 11" id="KW-0808">Transferase</keyword>
<evidence type="ECO:0000313" key="11">
    <source>
        <dbReference type="EMBL" id="KAJ2753508.1"/>
    </source>
</evidence>
<dbReference type="SMART" id="SM00220">
    <property type="entry name" value="S_TKc"/>
    <property type="match status" value="1"/>
</dbReference>
<dbReference type="InterPro" id="IPR019775">
    <property type="entry name" value="WD40_repeat_CS"/>
</dbReference>
<evidence type="ECO:0000256" key="4">
    <source>
        <dbReference type="ARBA" id="ARBA00022679"/>
    </source>
</evidence>
<keyword evidence="2" id="KW-0723">Serine/threonine-protein kinase</keyword>
<evidence type="ECO:0000256" key="9">
    <source>
        <dbReference type="PROSITE-ProRule" id="PRU00221"/>
    </source>
</evidence>
<keyword evidence="3 9" id="KW-0853">WD repeat</keyword>
<dbReference type="SMART" id="SM00320">
    <property type="entry name" value="WD40"/>
    <property type="match status" value="3"/>
</dbReference>
<dbReference type="GO" id="GO:0006623">
    <property type="term" value="P:protein targeting to vacuole"/>
    <property type="evidence" value="ECO:0007669"/>
    <property type="project" value="TreeGrafter"/>
</dbReference>
<keyword evidence="8" id="KW-0067">ATP-binding</keyword>
<dbReference type="EMBL" id="JANBUH010000184">
    <property type="protein sequence ID" value="KAJ2753508.1"/>
    <property type="molecule type" value="Genomic_DNA"/>
</dbReference>
<evidence type="ECO:0000256" key="6">
    <source>
        <dbReference type="ARBA" id="ARBA00022741"/>
    </source>
</evidence>
<keyword evidence="12" id="KW-1185">Reference proteome</keyword>
<dbReference type="Gene3D" id="1.10.510.10">
    <property type="entry name" value="Transferase(Phosphotransferase) domain 1"/>
    <property type="match status" value="1"/>
</dbReference>
<evidence type="ECO:0000256" key="2">
    <source>
        <dbReference type="ARBA" id="ARBA00022527"/>
    </source>
</evidence>
<dbReference type="Pfam" id="PF00069">
    <property type="entry name" value="Pkinase"/>
    <property type="match status" value="1"/>
</dbReference>
<dbReference type="GO" id="GO:0034272">
    <property type="term" value="C:phosphatidylinositol 3-kinase complex, class III, type II"/>
    <property type="evidence" value="ECO:0007669"/>
    <property type="project" value="TreeGrafter"/>
</dbReference>
<feature type="domain" description="Protein kinase" evidence="10">
    <location>
        <begin position="14"/>
        <end position="300"/>
    </location>
</feature>
<reference evidence="11" key="1">
    <citation type="submission" date="2022-07" db="EMBL/GenBank/DDBJ databases">
        <title>Phylogenomic reconstructions and comparative analyses of Kickxellomycotina fungi.</title>
        <authorList>
            <person name="Reynolds N.K."/>
            <person name="Stajich J.E."/>
            <person name="Barry K."/>
            <person name="Grigoriev I.V."/>
            <person name="Crous P."/>
            <person name="Smith M.E."/>
        </authorList>
    </citation>
    <scope>NUCLEOTIDE SEQUENCE</scope>
    <source>
        <strain evidence="11">BCRC 34297</strain>
    </source>
</reference>
<dbReference type="InterPro" id="IPR045162">
    <property type="entry name" value="Vps15-like"/>
</dbReference>
<evidence type="ECO:0000256" key="3">
    <source>
        <dbReference type="ARBA" id="ARBA00022574"/>
    </source>
</evidence>
<keyword evidence="7 11" id="KW-0418">Kinase</keyword>
<evidence type="ECO:0000259" key="10">
    <source>
        <dbReference type="PROSITE" id="PS50011"/>
    </source>
</evidence>
<dbReference type="InterPro" id="IPR001680">
    <property type="entry name" value="WD40_rpt"/>
</dbReference>
<protein>
    <recommendedName>
        <fullName evidence="1">non-specific serine/threonine protein kinase</fullName>
        <ecNumber evidence="1">2.7.11.1</ecNumber>
    </recommendedName>
</protein>
<evidence type="ECO:0000256" key="7">
    <source>
        <dbReference type="ARBA" id="ARBA00022777"/>
    </source>
</evidence>
<dbReference type="SUPFAM" id="SSF48371">
    <property type="entry name" value="ARM repeat"/>
    <property type="match status" value="1"/>
</dbReference>
<dbReference type="GO" id="GO:0034271">
    <property type="term" value="C:phosphatidylinositol 3-kinase complex, class III, type I"/>
    <property type="evidence" value="ECO:0007669"/>
    <property type="project" value="TreeGrafter"/>
</dbReference>
<dbReference type="Proteomes" id="UP001140011">
    <property type="component" value="Unassembled WGS sequence"/>
</dbReference>
<dbReference type="PANTHER" id="PTHR17583">
    <property type="entry name" value="PHOSPHOINOSITIDE 3-KINASE REGULATORY SUBUNIT 4"/>
    <property type="match status" value="1"/>
</dbReference>
<dbReference type="CDD" id="cd13980">
    <property type="entry name" value="STKc_Vps15"/>
    <property type="match status" value="1"/>
</dbReference>
<keyword evidence="6" id="KW-0547">Nucleotide-binding</keyword>
<dbReference type="GO" id="GO:0005770">
    <property type="term" value="C:late endosome"/>
    <property type="evidence" value="ECO:0007669"/>
    <property type="project" value="TreeGrafter"/>
</dbReference>
<dbReference type="OrthoDB" id="242910at2759"/>
<dbReference type="InterPro" id="IPR008271">
    <property type="entry name" value="Ser/Thr_kinase_AS"/>
</dbReference>
<proteinExistence type="predicted"/>
<dbReference type="GO" id="GO:0071561">
    <property type="term" value="C:nucleus-vacuole junction"/>
    <property type="evidence" value="ECO:0007669"/>
    <property type="project" value="TreeGrafter"/>
</dbReference>
<feature type="repeat" description="WD" evidence="9">
    <location>
        <begin position="952"/>
        <end position="993"/>
    </location>
</feature>